<reference evidence="9" key="1">
    <citation type="submission" date="2024-05" db="EMBL/GenBank/DDBJ databases">
        <title>Genome Sequences of Four Agar- Degrading Marine Bacteria.</title>
        <authorList>
            <person name="Phillips E.K."/>
            <person name="Shaffer J.C."/>
            <person name="Henson M.W."/>
            <person name="Temperton B."/>
            <person name="Thrash C.J."/>
            <person name="Martin M.O."/>
        </authorList>
    </citation>
    <scope>NUCLEOTIDE SEQUENCE</scope>
    <source>
        <strain evidence="9">EKP203</strain>
    </source>
</reference>
<keyword evidence="5 8" id="KW-0812">Transmembrane</keyword>
<dbReference type="Pfam" id="PF01925">
    <property type="entry name" value="TauE"/>
    <property type="match status" value="1"/>
</dbReference>
<feature type="transmembrane region" description="Helical" evidence="8">
    <location>
        <begin position="234"/>
        <end position="251"/>
    </location>
</feature>
<proteinExistence type="inferred from homology"/>
<keyword evidence="10" id="KW-1185">Reference proteome</keyword>
<gene>
    <name evidence="9" type="ORF">QWJ08_07130</name>
</gene>
<dbReference type="InterPro" id="IPR052017">
    <property type="entry name" value="TSUP"/>
</dbReference>
<evidence type="ECO:0000256" key="5">
    <source>
        <dbReference type="ARBA" id="ARBA00022692"/>
    </source>
</evidence>
<dbReference type="InterPro" id="IPR002781">
    <property type="entry name" value="TM_pro_TauE-like"/>
</dbReference>
<keyword evidence="6 8" id="KW-1133">Transmembrane helix</keyword>
<keyword evidence="3" id="KW-0813">Transport</keyword>
<dbReference type="Proteomes" id="UP001169719">
    <property type="component" value="Unassembled WGS sequence"/>
</dbReference>
<keyword evidence="4 8" id="KW-1003">Cell membrane</keyword>
<accession>A0ABT7XZF7</accession>
<comment type="subcellular location">
    <subcellularLocation>
        <location evidence="1 8">Cell membrane</location>
        <topology evidence="1 8">Multi-pass membrane protein</topology>
    </subcellularLocation>
</comment>
<evidence type="ECO:0000313" key="9">
    <source>
        <dbReference type="EMBL" id="MDN2481165.1"/>
    </source>
</evidence>
<evidence type="ECO:0000256" key="3">
    <source>
        <dbReference type="ARBA" id="ARBA00022448"/>
    </source>
</evidence>
<dbReference type="RefSeq" id="WP_289961290.1">
    <property type="nucleotide sequence ID" value="NZ_JAUEOZ010000001.1"/>
</dbReference>
<evidence type="ECO:0000313" key="10">
    <source>
        <dbReference type="Proteomes" id="UP001169719"/>
    </source>
</evidence>
<comment type="similarity">
    <text evidence="2 8">Belongs to the 4-toluene sulfonate uptake permease (TSUP) (TC 2.A.102) family.</text>
</comment>
<keyword evidence="7 8" id="KW-0472">Membrane</keyword>
<evidence type="ECO:0000256" key="6">
    <source>
        <dbReference type="ARBA" id="ARBA00022989"/>
    </source>
</evidence>
<evidence type="ECO:0000256" key="2">
    <source>
        <dbReference type="ARBA" id="ARBA00009142"/>
    </source>
</evidence>
<feature type="transmembrane region" description="Helical" evidence="8">
    <location>
        <begin position="70"/>
        <end position="93"/>
    </location>
</feature>
<comment type="caution">
    <text evidence="9">The sequence shown here is derived from an EMBL/GenBank/DDBJ whole genome shotgun (WGS) entry which is preliminary data.</text>
</comment>
<evidence type="ECO:0000256" key="1">
    <source>
        <dbReference type="ARBA" id="ARBA00004651"/>
    </source>
</evidence>
<dbReference type="PANTHER" id="PTHR30269">
    <property type="entry name" value="TRANSMEMBRANE PROTEIN YFCA"/>
    <property type="match status" value="1"/>
</dbReference>
<dbReference type="EMBL" id="JAUEOZ010000001">
    <property type="protein sequence ID" value="MDN2481165.1"/>
    <property type="molecule type" value="Genomic_DNA"/>
</dbReference>
<organism evidence="9 10">
    <name type="scientific">Vibrio agarivorans</name>
    <dbReference type="NCBI Taxonomy" id="153622"/>
    <lineage>
        <taxon>Bacteria</taxon>
        <taxon>Pseudomonadati</taxon>
        <taxon>Pseudomonadota</taxon>
        <taxon>Gammaproteobacteria</taxon>
        <taxon>Vibrionales</taxon>
        <taxon>Vibrionaceae</taxon>
        <taxon>Vibrio</taxon>
    </lineage>
</organism>
<feature type="transmembrane region" description="Helical" evidence="8">
    <location>
        <begin position="189"/>
        <end position="214"/>
    </location>
</feature>
<evidence type="ECO:0000256" key="4">
    <source>
        <dbReference type="ARBA" id="ARBA00022475"/>
    </source>
</evidence>
<feature type="transmembrane region" description="Helical" evidence="8">
    <location>
        <begin position="135"/>
        <end position="153"/>
    </location>
</feature>
<evidence type="ECO:0000256" key="7">
    <source>
        <dbReference type="ARBA" id="ARBA00023136"/>
    </source>
</evidence>
<feature type="transmembrane region" description="Helical" evidence="8">
    <location>
        <begin position="105"/>
        <end position="123"/>
    </location>
</feature>
<feature type="transmembrane region" description="Helical" evidence="8">
    <location>
        <begin position="7"/>
        <end position="25"/>
    </location>
</feature>
<evidence type="ECO:0000256" key="8">
    <source>
        <dbReference type="RuleBase" id="RU363041"/>
    </source>
</evidence>
<protein>
    <recommendedName>
        <fullName evidence="8">Probable membrane transporter protein</fullName>
    </recommendedName>
</protein>
<dbReference type="PANTHER" id="PTHR30269:SF0">
    <property type="entry name" value="MEMBRANE TRANSPORTER PROTEIN YFCA-RELATED"/>
    <property type="match status" value="1"/>
</dbReference>
<name>A0ABT7XZF7_9VIBR</name>
<sequence>MEVTFDLVAIFFLVSLLAGFIDAIGGGGGLIILPALLLVGLSPAQALATNKFQAIFGKISSVRYFSKNGLIDFSSLRVTLTVSFISSGIGAFLVQRLSSSTLNQLLPFMILAVMVYMLFSPRIGDFDTQSQVSMGMYSFTFAALISFYDGFFGPASGSFFVISFVSMLGFSAAKAVAHTKLLLLATNLAAVLVFMTGGEIIWLLGLVMAAGQWIGAKYGSKLVHHKGSKVVKPVLLAVCSVMLGKLVYANVF</sequence>